<name>X1RPK8_9ZZZZ</name>
<dbReference type="InterPro" id="IPR013985">
    <property type="entry name" value="Ald_Fedxn_OxRdtase_dom3"/>
</dbReference>
<organism evidence="2">
    <name type="scientific">marine sediment metagenome</name>
    <dbReference type="NCBI Taxonomy" id="412755"/>
    <lineage>
        <taxon>unclassified sequences</taxon>
        <taxon>metagenomes</taxon>
        <taxon>ecological metagenomes</taxon>
    </lineage>
</organism>
<feature type="domain" description="Aldehyde ferredoxin oxidoreductase C-terminal" evidence="1">
    <location>
        <begin position="2"/>
        <end position="129"/>
    </location>
</feature>
<gene>
    <name evidence="2" type="ORF">S12H4_19272</name>
</gene>
<protein>
    <recommendedName>
        <fullName evidence="1">Aldehyde ferredoxin oxidoreductase C-terminal domain-containing protein</fullName>
    </recommendedName>
</protein>
<sequence>AVKLLQDGLILPDILSTCKFFMYSGLTVDHLSGLLSALTGWDINGRELLQVGERVFNLQRMFNVREGFTRKDDYLFNRVRKIPAFGKYRSETRCAIHDYEGMLDEYYLARGWNLETGIPTDEKLEELGLA</sequence>
<dbReference type="EMBL" id="BARW01009617">
    <property type="protein sequence ID" value="GAI82677.1"/>
    <property type="molecule type" value="Genomic_DNA"/>
</dbReference>
<dbReference type="InterPro" id="IPR051919">
    <property type="entry name" value="W-dependent_AOR"/>
</dbReference>
<dbReference type="Gene3D" id="1.10.599.10">
    <property type="entry name" value="Aldehyde Ferredoxin Oxidoreductase Protein, subunit A, domain 3"/>
    <property type="match status" value="1"/>
</dbReference>
<evidence type="ECO:0000259" key="1">
    <source>
        <dbReference type="Pfam" id="PF01314"/>
    </source>
</evidence>
<proteinExistence type="predicted"/>
<dbReference type="GO" id="GO:0016625">
    <property type="term" value="F:oxidoreductase activity, acting on the aldehyde or oxo group of donors, iron-sulfur protein as acceptor"/>
    <property type="evidence" value="ECO:0007669"/>
    <property type="project" value="InterPro"/>
</dbReference>
<dbReference type="PANTHER" id="PTHR30038:SF0">
    <property type="entry name" value="TUNGSTEN-CONTAINING ALDEHYDE FERREDOXIN OXIDOREDUCTASE"/>
    <property type="match status" value="1"/>
</dbReference>
<accession>X1RPK8</accession>
<evidence type="ECO:0000313" key="2">
    <source>
        <dbReference type="EMBL" id="GAI82677.1"/>
    </source>
</evidence>
<dbReference type="SUPFAM" id="SSF48310">
    <property type="entry name" value="Aldehyde ferredoxin oxidoreductase, C-terminal domains"/>
    <property type="match status" value="1"/>
</dbReference>
<dbReference type="PANTHER" id="PTHR30038">
    <property type="entry name" value="ALDEHYDE FERREDOXIN OXIDOREDUCTASE"/>
    <property type="match status" value="1"/>
</dbReference>
<dbReference type="Pfam" id="PF01314">
    <property type="entry name" value="AFOR_C"/>
    <property type="match status" value="1"/>
</dbReference>
<dbReference type="InterPro" id="IPR036021">
    <property type="entry name" value="Tungsten_al_ferr_oxy-like_C"/>
</dbReference>
<dbReference type="AlphaFoldDB" id="X1RPK8"/>
<feature type="non-terminal residue" evidence="2">
    <location>
        <position position="1"/>
    </location>
</feature>
<reference evidence="2" key="1">
    <citation type="journal article" date="2014" name="Front. Microbiol.">
        <title>High frequency of phylogenetically diverse reductive dehalogenase-homologous genes in deep subseafloor sedimentary metagenomes.</title>
        <authorList>
            <person name="Kawai M."/>
            <person name="Futagami T."/>
            <person name="Toyoda A."/>
            <person name="Takaki Y."/>
            <person name="Nishi S."/>
            <person name="Hori S."/>
            <person name="Arai W."/>
            <person name="Tsubouchi T."/>
            <person name="Morono Y."/>
            <person name="Uchiyama I."/>
            <person name="Ito T."/>
            <person name="Fujiyama A."/>
            <person name="Inagaki F."/>
            <person name="Takami H."/>
        </authorList>
    </citation>
    <scope>NUCLEOTIDE SEQUENCE</scope>
    <source>
        <strain evidence="2">Expedition CK06-06</strain>
    </source>
</reference>
<dbReference type="InterPro" id="IPR001203">
    <property type="entry name" value="OxRdtase_Ald_Fedxn_C"/>
</dbReference>
<comment type="caution">
    <text evidence="2">The sequence shown here is derived from an EMBL/GenBank/DDBJ whole genome shotgun (WGS) entry which is preliminary data.</text>
</comment>
<dbReference type="GO" id="GO:0051536">
    <property type="term" value="F:iron-sulfur cluster binding"/>
    <property type="evidence" value="ECO:0007669"/>
    <property type="project" value="InterPro"/>
</dbReference>
<dbReference type="GO" id="GO:0009055">
    <property type="term" value="F:electron transfer activity"/>
    <property type="evidence" value="ECO:0007669"/>
    <property type="project" value="InterPro"/>
</dbReference>